<dbReference type="GO" id="GO:0005886">
    <property type="term" value="C:plasma membrane"/>
    <property type="evidence" value="ECO:0007669"/>
    <property type="project" value="UniProtKB-SubCell"/>
</dbReference>
<feature type="transmembrane region" description="Helical" evidence="8">
    <location>
        <begin position="97"/>
        <end position="126"/>
    </location>
</feature>
<dbReference type="STRING" id="1121326.CLMAG_06820"/>
<dbReference type="NCBIfam" id="TIGR00791">
    <property type="entry name" value="gntP"/>
    <property type="match status" value="1"/>
</dbReference>
<proteinExistence type="inferred from homology"/>
<dbReference type="Pfam" id="PF02447">
    <property type="entry name" value="GntP_permease"/>
    <property type="match status" value="1"/>
</dbReference>
<feature type="transmembrane region" description="Helical" evidence="8">
    <location>
        <begin position="339"/>
        <end position="372"/>
    </location>
</feature>
<comment type="subcellular location">
    <subcellularLocation>
        <location evidence="1">Cell membrane</location>
        <topology evidence="1">Multi-pass membrane protein</topology>
    </subcellularLocation>
</comment>
<dbReference type="PANTHER" id="PTHR30354">
    <property type="entry name" value="GNT FAMILY GLUCONATE TRANSPORTER"/>
    <property type="match status" value="1"/>
</dbReference>
<dbReference type="PIRSF" id="PIRSF002746">
    <property type="entry name" value="Gluconate_transporter"/>
    <property type="match status" value="1"/>
</dbReference>
<comment type="similarity">
    <text evidence="7">Belongs to the GntP permease family.</text>
</comment>
<feature type="transmembrane region" description="Helical" evidence="8">
    <location>
        <begin position="260"/>
        <end position="279"/>
    </location>
</feature>
<dbReference type="GO" id="GO:0015128">
    <property type="term" value="F:gluconate transmembrane transporter activity"/>
    <property type="evidence" value="ECO:0007669"/>
    <property type="project" value="InterPro"/>
</dbReference>
<evidence type="ECO:0000256" key="7">
    <source>
        <dbReference type="ARBA" id="ARBA00049663"/>
    </source>
</evidence>
<evidence type="ECO:0000256" key="4">
    <source>
        <dbReference type="ARBA" id="ARBA00022692"/>
    </source>
</evidence>
<keyword evidence="3" id="KW-1003">Cell membrane</keyword>
<evidence type="ECO:0000256" key="8">
    <source>
        <dbReference type="SAM" id="Phobius"/>
    </source>
</evidence>
<dbReference type="PANTHER" id="PTHR30354:SF22">
    <property type="entry name" value="HIGH-AFFINITY GLUCONATE TRANSPORTER"/>
    <property type="match status" value="1"/>
</dbReference>
<dbReference type="Proteomes" id="UP000076603">
    <property type="component" value="Unassembled WGS sequence"/>
</dbReference>
<dbReference type="InterPro" id="IPR003474">
    <property type="entry name" value="Glcn_transporter"/>
</dbReference>
<accession>A0A161XGB7</accession>
<comment type="caution">
    <text evidence="9">The sequence shown here is derived from an EMBL/GenBank/DDBJ whole genome shotgun (WGS) entry which is preliminary data.</text>
</comment>
<dbReference type="OrthoDB" id="9787129at2"/>
<evidence type="ECO:0000256" key="3">
    <source>
        <dbReference type="ARBA" id="ARBA00022475"/>
    </source>
</evidence>
<feature type="transmembrane region" description="Helical" evidence="8">
    <location>
        <begin position="58"/>
        <end position="76"/>
    </location>
</feature>
<keyword evidence="2" id="KW-0813">Transport</keyword>
<keyword evidence="6 8" id="KW-0472">Membrane</keyword>
<evidence type="ECO:0000313" key="10">
    <source>
        <dbReference type="Proteomes" id="UP000076603"/>
    </source>
</evidence>
<evidence type="ECO:0000256" key="2">
    <source>
        <dbReference type="ARBA" id="ARBA00022448"/>
    </source>
</evidence>
<evidence type="ECO:0000256" key="6">
    <source>
        <dbReference type="ARBA" id="ARBA00023136"/>
    </source>
</evidence>
<dbReference type="PATRIC" id="fig|1121326.3.peg.641"/>
<dbReference type="RefSeq" id="WP_066617898.1">
    <property type="nucleotide sequence ID" value="NZ_FQXL01000031.1"/>
</dbReference>
<keyword evidence="4 8" id="KW-0812">Transmembrane</keyword>
<dbReference type="AlphaFoldDB" id="A0A161XGB7"/>
<name>A0A161XGB7_9CLOT</name>
<feature type="transmembrane region" description="Helical" evidence="8">
    <location>
        <begin position="419"/>
        <end position="439"/>
    </location>
</feature>
<feature type="transmembrane region" description="Helical" evidence="8">
    <location>
        <begin position="175"/>
        <end position="193"/>
    </location>
</feature>
<protein>
    <submittedName>
        <fullName evidence="9">High-affinity gluconate transporter</fullName>
    </submittedName>
</protein>
<reference evidence="9 10" key="1">
    <citation type="submission" date="2016-04" db="EMBL/GenBank/DDBJ databases">
        <title>Genome sequence of Clostridium magnum DSM 2767.</title>
        <authorList>
            <person name="Poehlein A."/>
            <person name="Uhlig R."/>
            <person name="Fischer R."/>
            <person name="Bahl H."/>
            <person name="Daniel R."/>
        </authorList>
    </citation>
    <scope>NUCLEOTIDE SEQUENCE [LARGE SCALE GENOMIC DNA]</scope>
    <source>
        <strain evidence="9 10">DSM 2767</strain>
    </source>
</reference>
<dbReference type="EMBL" id="LWAE01000001">
    <property type="protein sequence ID" value="KZL93636.1"/>
    <property type="molecule type" value="Genomic_DNA"/>
</dbReference>
<evidence type="ECO:0000256" key="1">
    <source>
        <dbReference type="ARBA" id="ARBA00004651"/>
    </source>
</evidence>
<feature type="transmembrane region" description="Helical" evidence="8">
    <location>
        <begin position="224"/>
        <end position="248"/>
    </location>
</feature>
<feature type="transmembrane region" description="Helical" evidence="8">
    <location>
        <begin position="300"/>
        <end position="319"/>
    </location>
</feature>
<sequence>MALFIVALGVALLLFLMMTVKLDGFTSLILTSLFVGLMEGMPLAKVAKSIFNGMGSQLSSLVLILAFGAMVGKLMADSGAAQRIATTFIAKFGIKRVQWAMLLTSFIVGVTMFFEAGFIMIIPIVYTIVKETKLPLIQVGLPAVIGLSTTHSFLPPHPGPAAVSVLYNASMGKTLFYGLIIAIPCAILVGVVYTRSNYVKSAIASIPEGLVSSKVLSDEEMPGFASSMFVALTPVVLMAAATFGEIFLPHKSKALVYLKFFGDGPIALMITALIAMYTLGIARGKKMDEVVKACSNSIKGIAMILIVIGAGGSFKQVIVDAGVANVMKQVVGGLDVSPIVLAWIIAALIRVAVGSATVAITTASGIILPILATSGVSPELMVLATSCGSVFASHVNDPGFWMFKEYFGISVAHALKVRTMYTCILAVLGLIGVLALNAVGF</sequence>
<keyword evidence="10" id="KW-1185">Reference proteome</keyword>
<keyword evidence="5 8" id="KW-1133">Transmembrane helix</keyword>
<organism evidence="9 10">
    <name type="scientific">Clostridium magnum DSM 2767</name>
    <dbReference type="NCBI Taxonomy" id="1121326"/>
    <lineage>
        <taxon>Bacteria</taxon>
        <taxon>Bacillati</taxon>
        <taxon>Bacillota</taxon>
        <taxon>Clostridia</taxon>
        <taxon>Eubacteriales</taxon>
        <taxon>Clostridiaceae</taxon>
        <taxon>Clostridium</taxon>
    </lineage>
</organism>
<evidence type="ECO:0000256" key="5">
    <source>
        <dbReference type="ARBA" id="ARBA00022989"/>
    </source>
</evidence>
<gene>
    <name evidence="9" type="primary">gntT_1</name>
    <name evidence="9" type="ORF">CLMAG_06820</name>
</gene>
<evidence type="ECO:0000313" key="9">
    <source>
        <dbReference type="EMBL" id="KZL93636.1"/>
    </source>
</evidence>